<dbReference type="InterPro" id="IPR053864">
    <property type="entry name" value="DUF6933"/>
</dbReference>
<organism evidence="2 3">
    <name type="scientific">Macrococcoides goetzii</name>
    <dbReference type="NCBI Taxonomy" id="1891097"/>
    <lineage>
        <taxon>Bacteria</taxon>
        <taxon>Bacillati</taxon>
        <taxon>Bacillota</taxon>
        <taxon>Bacilli</taxon>
        <taxon>Bacillales</taxon>
        <taxon>Staphylococcaceae</taxon>
        <taxon>Macrococcoides</taxon>
    </lineage>
</organism>
<dbReference type="RefSeq" id="WP_099577176.1">
    <property type="nucleotide sequence ID" value="NZ_MJBI02000011.1"/>
</dbReference>
<dbReference type="Proteomes" id="UP000229523">
    <property type="component" value="Unassembled WGS sequence"/>
</dbReference>
<protein>
    <recommendedName>
        <fullName evidence="1">DUF6933 domain-containing protein</fullName>
    </recommendedName>
</protein>
<dbReference type="EMBL" id="MJBI02000011">
    <property type="protein sequence ID" value="RAI79066.1"/>
    <property type="molecule type" value="Genomic_DNA"/>
</dbReference>
<proteinExistence type="predicted"/>
<dbReference type="Pfam" id="PF22016">
    <property type="entry name" value="DUF6933"/>
    <property type="match status" value="1"/>
</dbReference>
<evidence type="ECO:0000313" key="2">
    <source>
        <dbReference type="EMBL" id="RAI79066.1"/>
    </source>
</evidence>
<dbReference type="AlphaFoldDB" id="A0A2G5NUE8"/>
<accession>A0A2G5NUE8</accession>
<evidence type="ECO:0000313" key="3">
    <source>
        <dbReference type="Proteomes" id="UP000229523"/>
    </source>
</evidence>
<name>A0A2G5NUE8_9STAP</name>
<sequence length="169" mass="19724">MMIINPTVKSMPLFSAIPKVKDIEEAKVYCNENPIYSWHANYYTVNRKKILIIVNDLTLLTIVIQDVNAESKKYLEHVIRDRIFKILMSSGIAPDKIERYMDNANEILIGKGHKRNITSIVTQNIMMAETFEYHNLLWAELMDFCNNMIFSTTNYVKPIDKTIEVFEDL</sequence>
<gene>
    <name evidence="2" type="ORF">BFS35_012680</name>
</gene>
<reference evidence="2 3" key="1">
    <citation type="journal article" date="2018" name="Front. Microbiol.">
        <title>Description and Comparative Genomics of Macrococcus caseolyticus subsp. hominis subsp. nov., Macrococcus goetzii sp. nov., Macrococcus epidermidis sp. nov., and Macrococcus bohemicus sp. nov., Novel Macrococci From Human Clinical Material With Virulence Potential and Suspected Uptake of Foreign DNA by Natural Transformation.</title>
        <authorList>
            <person name="Maslanova I."/>
            <person name="Wertheimer Z."/>
            <person name="Sedlacek I."/>
            <person name="Svec P."/>
            <person name="Indrakova A."/>
            <person name="Kovarovic V."/>
            <person name="Schumann P."/>
            <person name="Sproer C."/>
            <person name="Kralova S."/>
            <person name="Sedo O."/>
            <person name="Kristofova L."/>
            <person name="Vrbovska V."/>
            <person name="Fuzik T."/>
            <person name="Petras P."/>
            <person name="Zdrahal Z."/>
            <person name="Ruzickova V."/>
            <person name="Doskar J."/>
            <person name="Pantucek R."/>
        </authorList>
    </citation>
    <scope>NUCLEOTIDE SEQUENCE [LARGE SCALE GENOMIC DNA]</scope>
    <source>
        <strain evidence="2 3">CCM 4927</strain>
    </source>
</reference>
<comment type="caution">
    <text evidence="2">The sequence shown here is derived from an EMBL/GenBank/DDBJ whole genome shotgun (WGS) entry which is preliminary data.</text>
</comment>
<evidence type="ECO:0000259" key="1">
    <source>
        <dbReference type="Pfam" id="PF22016"/>
    </source>
</evidence>
<feature type="domain" description="DUF6933" evidence="1">
    <location>
        <begin position="20"/>
        <end position="160"/>
    </location>
</feature>
<keyword evidence="3" id="KW-1185">Reference proteome</keyword>